<dbReference type="GO" id="GO:0016491">
    <property type="term" value="F:oxidoreductase activity"/>
    <property type="evidence" value="ECO:0007669"/>
    <property type="project" value="InterPro"/>
</dbReference>
<dbReference type="InterPro" id="IPR012347">
    <property type="entry name" value="Ferritin-like"/>
</dbReference>
<dbReference type="STRING" id="871963.Desdi_3078"/>
<dbReference type="Pfam" id="PF01476">
    <property type="entry name" value="LysM"/>
    <property type="match status" value="1"/>
</dbReference>
<dbReference type="RefSeq" id="WP_015263444.1">
    <property type="nucleotide sequence ID" value="NC_019903.1"/>
</dbReference>
<dbReference type="InterPro" id="IPR003251">
    <property type="entry name" value="Rr_diiron-bd_dom"/>
</dbReference>
<dbReference type="InterPro" id="IPR009078">
    <property type="entry name" value="Ferritin-like_SF"/>
</dbReference>
<dbReference type="Proteomes" id="UP000010797">
    <property type="component" value="Chromosome"/>
</dbReference>
<protein>
    <submittedName>
        <fullName evidence="2">Mn-containing catalase</fullName>
    </submittedName>
</protein>
<keyword evidence="3" id="KW-1185">Reference proteome</keyword>
<dbReference type="Gene3D" id="3.10.350.10">
    <property type="entry name" value="LysM domain"/>
    <property type="match status" value="1"/>
</dbReference>
<dbReference type="GO" id="GO:0008932">
    <property type="term" value="F:lytic endotransglycosylase activity"/>
    <property type="evidence" value="ECO:0007669"/>
    <property type="project" value="TreeGrafter"/>
</dbReference>
<evidence type="ECO:0000313" key="3">
    <source>
        <dbReference type="Proteomes" id="UP000010797"/>
    </source>
</evidence>
<reference evidence="3" key="1">
    <citation type="submission" date="2012-02" db="EMBL/GenBank/DDBJ databases">
        <title>Complete sequence of Desulfitobacterium dichloroeliminans LMG P-21439.</title>
        <authorList>
            <person name="Lucas S."/>
            <person name="Han J."/>
            <person name="Lapidus A."/>
            <person name="Cheng J.-F."/>
            <person name="Goodwin L."/>
            <person name="Pitluck S."/>
            <person name="Peters L."/>
            <person name="Ovchinnikova G."/>
            <person name="Teshima H."/>
            <person name="Detter J.C."/>
            <person name="Han C."/>
            <person name="Tapia R."/>
            <person name="Land M."/>
            <person name="Hauser L."/>
            <person name="Kyrpides N."/>
            <person name="Ivanova N."/>
            <person name="Pagani I."/>
            <person name="Kruse T."/>
            <person name="de Vos W.M."/>
            <person name="Boon N."/>
            <person name="Smidt H."/>
            <person name="Woyke T."/>
        </authorList>
    </citation>
    <scope>NUCLEOTIDE SEQUENCE [LARGE SCALE GENOMIC DNA]</scope>
    <source>
        <strain evidence="3">LMG P-21439 / DCA1</strain>
    </source>
</reference>
<dbReference type="PANTHER" id="PTHR33734">
    <property type="entry name" value="LYSM DOMAIN-CONTAINING GPI-ANCHORED PROTEIN 2"/>
    <property type="match status" value="1"/>
</dbReference>
<dbReference type="GO" id="GO:0046872">
    <property type="term" value="F:metal ion binding"/>
    <property type="evidence" value="ECO:0007669"/>
    <property type="project" value="InterPro"/>
</dbReference>
<dbReference type="InterPro" id="IPR018392">
    <property type="entry name" value="LysM"/>
</dbReference>
<dbReference type="eggNOG" id="COG1388">
    <property type="taxonomic scope" value="Bacteria"/>
</dbReference>
<evidence type="ECO:0000259" key="1">
    <source>
        <dbReference type="PROSITE" id="PS51782"/>
    </source>
</evidence>
<dbReference type="eggNOG" id="COG3546">
    <property type="taxonomic scope" value="Bacteria"/>
</dbReference>
<dbReference type="AlphaFoldDB" id="L0FC09"/>
<accession>L0FC09</accession>
<proteinExistence type="predicted"/>
<name>L0FC09_DESDL</name>
<dbReference type="SMART" id="SM00257">
    <property type="entry name" value="LysM"/>
    <property type="match status" value="1"/>
</dbReference>
<evidence type="ECO:0000313" key="2">
    <source>
        <dbReference type="EMBL" id="AGA70483.1"/>
    </source>
</evidence>
<dbReference type="KEGG" id="ddl:Desdi_3078"/>
<sequence length="228" mass="26273">MDYTRYVVQPGDSIYKIANAYKVEMSDIINLNHLKHPDRIYPGQVLLLPTSECQDITPGELSEPNFTYAMWLFDVYAGKDSELSAVTTYLYQAVVLDRPEFDELLRPLAYDELRHLEQLAWCIRFLGLDPRYGAFSKGRWFDWRSRYLNYSTDLCAILDYNMKDEAAAAKHYTDLAGKIPIPEIQTILLQISADEERHYQCLADAKMHFCGCESSESLLISKAETEAE</sequence>
<dbReference type="PANTHER" id="PTHR33734:SF22">
    <property type="entry name" value="MEMBRANE-BOUND LYTIC MUREIN TRANSGLYCOSYLASE D"/>
    <property type="match status" value="1"/>
</dbReference>
<dbReference type="SUPFAM" id="SSF47240">
    <property type="entry name" value="Ferritin-like"/>
    <property type="match status" value="1"/>
</dbReference>
<dbReference type="CDD" id="cd00118">
    <property type="entry name" value="LysM"/>
    <property type="match status" value="1"/>
</dbReference>
<feature type="domain" description="LysM" evidence="1">
    <location>
        <begin position="4"/>
        <end position="48"/>
    </location>
</feature>
<dbReference type="InterPro" id="IPR036779">
    <property type="entry name" value="LysM_dom_sf"/>
</dbReference>
<dbReference type="HOGENOM" id="CLU_1084747_0_0_9"/>
<dbReference type="Pfam" id="PF02915">
    <property type="entry name" value="Rubrerythrin"/>
    <property type="match status" value="1"/>
</dbReference>
<organism evidence="2 3">
    <name type="scientific">Desulfitobacterium dichloroeliminans (strain LMG P-21439 / DCA1)</name>
    <dbReference type="NCBI Taxonomy" id="871963"/>
    <lineage>
        <taxon>Bacteria</taxon>
        <taxon>Bacillati</taxon>
        <taxon>Bacillota</taxon>
        <taxon>Clostridia</taxon>
        <taxon>Eubacteriales</taxon>
        <taxon>Desulfitobacteriaceae</taxon>
        <taxon>Desulfitobacterium</taxon>
    </lineage>
</organism>
<gene>
    <name evidence="2" type="ordered locus">Desdi_3078</name>
</gene>
<dbReference type="OrthoDB" id="9779340at2"/>
<dbReference type="SUPFAM" id="SSF54106">
    <property type="entry name" value="LysM domain"/>
    <property type="match status" value="1"/>
</dbReference>
<dbReference type="Gene3D" id="1.20.1260.10">
    <property type="match status" value="2"/>
</dbReference>
<dbReference type="PROSITE" id="PS51782">
    <property type="entry name" value="LYSM"/>
    <property type="match status" value="1"/>
</dbReference>
<dbReference type="EMBL" id="CP003344">
    <property type="protein sequence ID" value="AGA70483.1"/>
    <property type="molecule type" value="Genomic_DNA"/>
</dbReference>